<dbReference type="PIRSF" id="PIRSF016481">
    <property type="entry name" value="Pilus_assembly_PilP"/>
    <property type="match status" value="1"/>
</dbReference>
<accession>W9V2J4</accession>
<evidence type="ECO:0000313" key="2">
    <source>
        <dbReference type="Proteomes" id="UP000019464"/>
    </source>
</evidence>
<dbReference type="EMBL" id="AONB01000014">
    <property type="protein sequence ID" value="EXJ10332.1"/>
    <property type="molecule type" value="Genomic_DNA"/>
</dbReference>
<reference evidence="1 2" key="2">
    <citation type="journal article" date="2015" name="Syst. Appl. Microbiol.">
        <title>Nitrincola nitratireducens sp. nov. isolated from a haloalkaline crater lake.</title>
        <authorList>
            <person name="Singh A."/>
            <person name="Vaidya B."/>
            <person name="Tanuku N.R."/>
            <person name="Pinnaka A.K."/>
        </authorList>
    </citation>
    <scope>NUCLEOTIDE SEQUENCE [LARGE SCALE GENOMIC DNA]</scope>
    <source>
        <strain evidence="1 2">AK23</strain>
    </source>
</reference>
<dbReference type="Pfam" id="PF04351">
    <property type="entry name" value="PilP"/>
    <property type="match status" value="1"/>
</dbReference>
<name>W9V2J4_9GAMM</name>
<dbReference type="AlphaFoldDB" id="W9V2J4"/>
<dbReference type="Proteomes" id="UP000019464">
    <property type="component" value="Unassembled WGS sequence"/>
</dbReference>
<dbReference type="InterPro" id="IPR007446">
    <property type="entry name" value="PilP"/>
</dbReference>
<proteinExistence type="predicted"/>
<comment type="caution">
    <text evidence="1">The sequence shown here is derived from an EMBL/GenBank/DDBJ whole genome shotgun (WGS) entry which is preliminary data.</text>
</comment>
<dbReference type="STRING" id="1229521.D791_02660"/>
<dbReference type="PROSITE" id="PS51257">
    <property type="entry name" value="PROKAR_LIPOPROTEIN"/>
    <property type="match status" value="1"/>
</dbReference>
<dbReference type="RefSeq" id="WP_081763854.1">
    <property type="nucleotide sequence ID" value="NZ_AONB01000014.1"/>
</dbReference>
<gene>
    <name evidence="1" type="ORF">D791_02660</name>
</gene>
<dbReference type="Gene3D" id="2.30.30.830">
    <property type="match status" value="1"/>
</dbReference>
<evidence type="ECO:0000313" key="1">
    <source>
        <dbReference type="EMBL" id="EXJ10332.1"/>
    </source>
</evidence>
<protein>
    <submittedName>
        <fullName evidence="1">Pilus assembly protein, PilP</fullName>
    </submittedName>
</protein>
<reference evidence="2" key="1">
    <citation type="submission" date="2012-11" db="EMBL/GenBank/DDBJ databases">
        <authorList>
            <person name="Singh A."/>
            <person name="Pinnaka A.K."/>
            <person name="Vaidya B."/>
        </authorList>
    </citation>
    <scope>NUCLEOTIDE SEQUENCE [LARGE SCALE GENOMIC DNA]</scope>
    <source>
        <strain evidence="2">AK23</strain>
    </source>
</reference>
<keyword evidence="2" id="KW-1185">Reference proteome</keyword>
<organism evidence="1 2">
    <name type="scientific">Nitrincola nitratireducens</name>
    <dbReference type="NCBI Taxonomy" id="1229521"/>
    <lineage>
        <taxon>Bacteria</taxon>
        <taxon>Pseudomonadati</taxon>
        <taxon>Pseudomonadota</taxon>
        <taxon>Gammaproteobacteria</taxon>
        <taxon>Oceanospirillales</taxon>
        <taxon>Oceanospirillaceae</taxon>
        <taxon>Nitrincola</taxon>
    </lineage>
</organism>
<dbReference type="OrthoDB" id="5296580at2"/>
<sequence length="188" mass="20908">MNKIKFGQGNASIKRRLLLSLLPLMSLTVGCTYVEDTSDLRAFVAERSSRPVGQIEPLPDFRPYEAFVYEGSSLRNPFVPIMPVVAEIPQEITDVSPDPARVKDYLEEFAVDNLLMVGTITQPGDTDALWALVADPKGEVHRVSVGDFLGLDNGQIVMLNERRIELSEIVSNGRGGWMKRPRIIVLPE</sequence>